<feature type="region of interest" description="Disordered" evidence="1">
    <location>
        <begin position="1"/>
        <end position="23"/>
    </location>
</feature>
<sequence length="188" mass="21400">MAVKAEKTRLMANKSSQQTSQLRGTFWNRETALKGSNHLAAIIRTSDALSRNAPDKDCTHQNEDNMENQLSGPPSGQGTDGGARTRDRRVLAELRADSLATMPQWRQEDKQTEKCRLITFKRGQGNHLQKRRNAIRTDGADCCTARPGDCTKTPVWLSNPKQDTRLEDEEEKEEEKEEEEDEEEEKKE</sequence>
<keyword evidence="3" id="KW-1185">Reference proteome</keyword>
<comment type="caution">
    <text evidence="2">The sequence shown here is derived from an EMBL/GenBank/DDBJ whole genome shotgun (WGS) entry which is preliminary data.</text>
</comment>
<feature type="compositionally biased region" description="Basic and acidic residues" evidence="1">
    <location>
        <begin position="53"/>
        <end position="63"/>
    </location>
</feature>
<feature type="compositionally biased region" description="Polar residues" evidence="1">
    <location>
        <begin position="13"/>
        <end position="23"/>
    </location>
</feature>
<protein>
    <submittedName>
        <fullName evidence="2">Uncharacterized protein</fullName>
    </submittedName>
</protein>
<dbReference type="Proteomes" id="UP000735302">
    <property type="component" value="Unassembled WGS sequence"/>
</dbReference>
<accession>A0AAV4BS44</accession>
<dbReference type="EMBL" id="BLXT01005315">
    <property type="protein sequence ID" value="GFO22100.1"/>
    <property type="molecule type" value="Genomic_DNA"/>
</dbReference>
<dbReference type="AlphaFoldDB" id="A0AAV4BS44"/>
<feature type="region of interest" description="Disordered" evidence="1">
    <location>
        <begin position="45"/>
        <end position="89"/>
    </location>
</feature>
<organism evidence="2 3">
    <name type="scientific">Plakobranchus ocellatus</name>
    <dbReference type="NCBI Taxonomy" id="259542"/>
    <lineage>
        <taxon>Eukaryota</taxon>
        <taxon>Metazoa</taxon>
        <taxon>Spiralia</taxon>
        <taxon>Lophotrochozoa</taxon>
        <taxon>Mollusca</taxon>
        <taxon>Gastropoda</taxon>
        <taxon>Heterobranchia</taxon>
        <taxon>Euthyneura</taxon>
        <taxon>Panpulmonata</taxon>
        <taxon>Sacoglossa</taxon>
        <taxon>Placobranchoidea</taxon>
        <taxon>Plakobranchidae</taxon>
        <taxon>Plakobranchus</taxon>
    </lineage>
</organism>
<proteinExistence type="predicted"/>
<name>A0AAV4BS44_9GAST</name>
<reference evidence="2 3" key="1">
    <citation type="journal article" date="2021" name="Elife">
        <title>Chloroplast acquisition without the gene transfer in kleptoplastic sea slugs, Plakobranchus ocellatus.</title>
        <authorList>
            <person name="Maeda T."/>
            <person name="Takahashi S."/>
            <person name="Yoshida T."/>
            <person name="Shimamura S."/>
            <person name="Takaki Y."/>
            <person name="Nagai Y."/>
            <person name="Toyoda A."/>
            <person name="Suzuki Y."/>
            <person name="Arimoto A."/>
            <person name="Ishii H."/>
            <person name="Satoh N."/>
            <person name="Nishiyama T."/>
            <person name="Hasebe M."/>
            <person name="Maruyama T."/>
            <person name="Minagawa J."/>
            <person name="Obokata J."/>
            <person name="Shigenobu S."/>
        </authorList>
    </citation>
    <scope>NUCLEOTIDE SEQUENCE [LARGE SCALE GENOMIC DNA]</scope>
</reference>
<feature type="compositionally biased region" description="Acidic residues" evidence="1">
    <location>
        <begin position="166"/>
        <end position="188"/>
    </location>
</feature>
<evidence type="ECO:0000313" key="3">
    <source>
        <dbReference type="Proteomes" id="UP000735302"/>
    </source>
</evidence>
<evidence type="ECO:0000256" key="1">
    <source>
        <dbReference type="SAM" id="MobiDB-lite"/>
    </source>
</evidence>
<evidence type="ECO:0000313" key="2">
    <source>
        <dbReference type="EMBL" id="GFO22100.1"/>
    </source>
</evidence>
<gene>
    <name evidence="2" type="ORF">PoB_004860500</name>
</gene>
<feature type="region of interest" description="Disordered" evidence="1">
    <location>
        <begin position="146"/>
        <end position="188"/>
    </location>
</feature>